<evidence type="ECO:0000256" key="2">
    <source>
        <dbReference type="ARBA" id="ARBA00022448"/>
    </source>
</evidence>
<dbReference type="SUPFAM" id="SSF49879">
    <property type="entry name" value="SMAD/FHA domain"/>
    <property type="match status" value="2"/>
</dbReference>
<gene>
    <name evidence="11" type="ORF">AAEJ74_25550</name>
</gene>
<dbReference type="InterPro" id="IPR008984">
    <property type="entry name" value="SMAD_FHA_dom_sf"/>
</dbReference>
<feature type="domain" description="FHA" evidence="9">
    <location>
        <begin position="149"/>
        <end position="198"/>
    </location>
</feature>
<dbReference type="Pfam" id="PF01061">
    <property type="entry name" value="ABC2_membrane"/>
    <property type="match status" value="1"/>
</dbReference>
<evidence type="ECO:0000259" key="9">
    <source>
        <dbReference type="PROSITE" id="PS50006"/>
    </source>
</evidence>
<dbReference type="SMART" id="SM00382">
    <property type="entry name" value="AAA"/>
    <property type="match status" value="1"/>
</dbReference>
<evidence type="ECO:0000256" key="6">
    <source>
        <dbReference type="ARBA" id="ARBA00022989"/>
    </source>
</evidence>
<accession>A0ABU9EU16</accession>
<feature type="transmembrane region" description="Helical" evidence="8">
    <location>
        <begin position="684"/>
        <end position="709"/>
    </location>
</feature>
<keyword evidence="2" id="KW-0813">Transport</keyword>
<dbReference type="PROSITE" id="PS50006">
    <property type="entry name" value="FHA_DOMAIN"/>
    <property type="match status" value="2"/>
</dbReference>
<dbReference type="Gene3D" id="2.60.200.20">
    <property type="match status" value="2"/>
</dbReference>
<keyword evidence="7 8" id="KW-0472">Membrane</keyword>
<dbReference type="InterPro" id="IPR013525">
    <property type="entry name" value="ABC2_TM"/>
</dbReference>
<dbReference type="Gene3D" id="3.40.50.300">
    <property type="entry name" value="P-loop containing nucleotide triphosphate hydrolases"/>
    <property type="match status" value="1"/>
</dbReference>
<dbReference type="InterPro" id="IPR003439">
    <property type="entry name" value="ABC_transporter-like_ATP-bd"/>
</dbReference>
<dbReference type="SMART" id="SM00240">
    <property type="entry name" value="FHA"/>
    <property type="match status" value="2"/>
</dbReference>
<evidence type="ECO:0000256" key="3">
    <source>
        <dbReference type="ARBA" id="ARBA00022692"/>
    </source>
</evidence>
<dbReference type="InterPro" id="IPR000253">
    <property type="entry name" value="FHA_dom"/>
</dbReference>
<dbReference type="SUPFAM" id="SSF52540">
    <property type="entry name" value="P-loop containing nucleoside triphosphate hydrolases"/>
    <property type="match status" value="1"/>
</dbReference>
<organism evidence="11 12">
    <name type="scientific">Limnospira fusiformis PMC 851.14</name>
    <dbReference type="NCBI Taxonomy" id="2219512"/>
    <lineage>
        <taxon>Bacteria</taxon>
        <taxon>Bacillati</taxon>
        <taxon>Cyanobacteriota</taxon>
        <taxon>Cyanophyceae</taxon>
        <taxon>Oscillatoriophycideae</taxon>
        <taxon>Oscillatoriales</taxon>
        <taxon>Sirenicapillariaceae</taxon>
        <taxon>Limnospira</taxon>
    </lineage>
</organism>
<dbReference type="PROSITE" id="PS50893">
    <property type="entry name" value="ABC_TRANSPORTER_2"/>
    <property type="match status" value="1"/>
</dbReference>
<dbReference type="InterPro" id="IPR050352">
    <property type="entry name" value="ABCG_transporters"/>
</dbReference>
<comment type="caution">
    <text evidence="11">The sequence shown here is derived from an EMBL/GenBank/DDBJ whole genome shotgun (WGS) entry which is preliminary data.</text>
</comment>
<dbReference type="Proteomes" id="UP001387447">
    <property type="component" value="Unassembled WGS sequence"/>
</dbReference>
<dbReference type="PROSITE" id="PS00211">
    <property type="entry name" value="ABC_TRANSPORTER_1"/>
    <property type="match status" value="1"/>
</dbReference>
<name>A0ABU9EU16_LIMFS</name>
<keyword evidence="3 8" id="KW-0812">Transmembrane</keyword>
<protein>
    <submittedName>
        <fullName evidence="11">FHA domain-containing protein</fullName>
    </submittedName>
</protein>
<feature type="transmembrane region" description="Helical" evidence="8">
    <location>
        <begin position="651"/>
        <end position="677"/>
    </location>
</feature>
<feature type="transmembrane region" description="Helical" evidence="8">
    <location>
        <begin position="801"/>
        <end position="819"/>
    </location>
</feature>
<dbReference type="CDD" id="cd00060">
    <property type="entry name" value="FHA"/>
    <property type="match status" value="2"/>
</dbReference>
<reference evidence="11 12" key="1">
    <citation type="journal article" date="2024" name="Front. Microbiol.">
        <title>Transcriptomic insights into the dominance of two phototrophs throughout the water column of a tropical hypersaline-alkaline crater lake (Dziani Dzaha, Mayotte).</title>
        <authorList>
            <person name="Duperron S."/>
            <person name="Halary S."/>
            <person name="Bouly J.-P."/>
            <person name="Roussel T."/>
            <person name="Hugoni M."/>
            <person name="Bruto M."/>
            <person name="Oger P."/>
            <person name="Duval C."/>
            <person name="Woo A."/>
            <person name="Jezequiel D."/>
            <person name="Ader M."/>
            <person name="Leboulanger C."/>
            <person name="Agogue H."/>
            <person name="Grossi V."/>
            <person name="Trousselier M."/>
            <person name="Bernard C."/>
        </authorList>
    </citation>
    <scope>NUCLEOTIDE SEQUENCE [LARGE SCALE GENOMIC DNA]</scope>
    <source>
        <strain evidence="11 12">PMC 851.14</strain>
    </source>
</reference>
<evidence type="ECO:0000313" key="11">
    <source>
        <dbReference type="EMBL" id="MEK9514899.1"/>
    </source>
</evidence>
<keyword evidence="12" id="KW-1185">Reference proteome</keyword>
<dbReference type="InterPro" id="IPR017871">
    <property type="entry name" value="ABC_transporter-like_CS"/>
</dbReference>
<sequence>MSHSLPKTQLEKSSDPYLELTNQTQTVTFALTKAQLILGRATDADLKIPEDWLAISRYQATLTRNGDEYEIYDGITKNGTRQPSRNGLLVDQRRVGVVEYYQLFDGAELQIGQDPMTLIRLKYHNPQNPKFIVSSTTRNQSISIKNRSIVLGRDPSCNLVLDSPVVSRKHAVIDKFDGGYYQLFDYSTNGVFVNEQKVNQSMRLPDGCTIRIGSFILVLSGDRLTLQDRGDKLRLDAWEVTRIVSKHSRNSQTLLNCVSIPLEPGQLIAIVGGSGTGKSTLLKTLLGIQPLSGGYVYLNGSDLQQNFNIYRTQIGYVPQEDIVHRNLTVDRVLTFAAQLRLPPDTNIEAVIQKTLTEIELLDRRHTLISQLSGGQLKRVSIGVELLADPKLFFLDEPTSGLDPGLDKKMMQLLRKLAHSENRTVALVTHATANITLCDRVAFMGRGGNLCYFGPPSEAPSFFNVGRDDFAEIYNELEKSPEENQGCSIEDYCQQWNTRFKQHTDYQKYVRDALIIPGKINANSPGINQANQTTTKFKDKPKQVKPSALRQIRVLLQRDIQLVLADRFNLGLSLLTAPIGIALITLAIREQEPLILGDGSDPTLAPLALRVLFVFTCAAIWVGLSGSLQTIIRESAIYARERLVNLGLFPYLGSKILVLCFLGLAQTLLMAAVVILGFKSPEPTLIPWLIGLSITTFLTLVTSGCLGWAVSCFVHNETQANTALPLLLLPQIIFSGVLFKMEGIGKIISWLMLSRWSVGAYGALVDVNAMVPEPMKTPDGSIIPQPFEVTPVYDPTWSNLSLNWFLLGLHAIVYLTLALWKQKQKDIF</sequence>
<dbReference type="InterPro" id="IPR027417">
    <property type="entry name" value="P-loop_NTPase"/>
</dbReference>
<feature type="domain" description="FHA" evidence="9">
    <location>
        <begin position="36"/>
        <end position="95"/>
    </location>
</feature>
<evidence type="ECO:0000313" key="12">
    <source>
        <dbReference type="Proteomes" id="UP001387447"/>
    </source>
</evidence>
<dbReference type="Pfam" id="PF00005">
    <property type="entry name" value="ABC_tran"/>
    <property type="match status" value="1"/>
</dbReference>
<feature type="domain" description="ABC transporter" evidence="10">
    <location>
        <begin position="235"/>
        <end position="470"/>
    </location>
</feature>
<dbReference type="PANTHER" id="PTHR48041">
    <property type="entry name" value="ABC TRANSPORTER G FAMILY MEMBER 28"/>
    <property type="match status" value="1"/>
</dbReference>
<evidence type="ECO:0000256" key="8">
    <source>
        <dbReference type="SAM" id="Phobius"/>
    </source>
</evidence>
<evidence type="ECO:0000256" key="4">
    <source>
        <dbReference type="ARBA" id="ARBA00022741"/>
    </source>
</evidence>
<keyword evidence="6 8" id="KW-1133">Transmembrane helix</keyword>
<dbReference type="RefSeq" id="WP_008056683.1">
    <property type="nucleotide sequence ID" value="NZ_JBBWYZ010000027.1"/>
</dbReference>
<dbReference type="PANTHER" id="PTHR48041:SF139">
    <property type="entry name" value="PROTEIN SCARLET"/>
    <property type="match status" value="1"/>
</dbReference>
<comment type="subcellular location">
    <subcellularLocation>
        <location evidence="1">Membrane</location>
        <topology evidence="1">Multi-pass membrane protein</topology>
    </subcellularLocation>
</comment>
<evidence type="ECO:0000256" key="1">
    <source>
        <dbReference type="ARBA" id="ARBA00004141"/>
    </source>
</evidence>
<evidence type="ECO:0000259" key="10">
    <source>
        <dbReference type="PROSITE" id="PS50893"/>
    </source>
</evidence>
<feature type="transmembrane region" description="Helical" evidence="8">
    <location>
        <begin position="608"/>
        <end position="631"/>
    </location>
</feature>
<dbReference type="EMBL" id="JBBWYZ010000027">
    <property type="protein sequence ID" value="MEK9514899.1"/>
    <property type="molecule type" value="Genomic_DNA"/>
</dbReference>
<evidence type="ECO:0000256" key="5">
    <source>
        <dbReference type="ARBA" id="ARBA00022840"/>
    </source>
</evidence>
<keyword evidence="4" id="KW-0547">Nucleotide-binding</keyword>
<dbReference type="Pfam" id="PF00498">
    <property type="entry name" value="FHA"/>
    <property type="match status" value="2"/>
</dbReference>
<evidence type="ECO:0000256" key="7">
    <source>
        <dbReference type="ARBA" id="ARBA00023136"/>
    </source>
</evidence>
<feature type="transmembrane region" description="Helical" evidence="8">
    <location>
        <begin position="721"/>
        <end position="740"/>
    </location>
</feature>
<proteinExistence type="predicted"/>
<keyword evidence="5" id="KW-0067">ATP-binding</keyword>
<dbReference type="InterPro" id="IPR003593">
    <property type="entry name" value="AAA+_ATPase"/>
</dbReference>